<evidence type="ECO:0000313" key="3">
    <source>
        <dbReference type="Proteomes" id="UP001055658"/>
    </source>
</evidence>
<dbReference type="InterPro" id="IPR006026">
    <property type="entry name" value="Peptidase_Metallo"/>
</dbReference>
<protein>
    <submittedName>
        <fullName evidence="2">M12 family metallopeptidase</fullName>
    </submittedName>
</protein>
<dbReference type="EMBL" id="CP092418">
    <property type="protein sequence ID" value="USD20513.1"/>
    <property type="molecule type" value="Genomic_DNA"/>
</dbReference>
<sequence>MGLSIDKNIRNISYKLVFSGFSLDRNEDVGGVWPNGIVKYYVPNNLDAGYVTAVKKAMSRWELCIYRAFQFAAIKFLQVGAAGQGVITIRDNDSSATVGYTNTTNQYCGVNWRGNRAAIASLPHEIGHTLGLAHEHMRSDAPMAVQSTLDSLQVQTRTQTMARFMTHGSSFDGQSIMMYDAQAQALGVRENTRAGGCKITPNQVNNSSWNPSAGDLNMLSYLYDGRRLTLPRSFAMPMV</sequence>
<dbReference type="InterPro" id="IPR024079">
    <property type="entry name" value="MetalloPept_cat_dom_sf"/>
</dbReference>
<dbReference type="InterPro" id="IPR001506">
    <property type="entry name" value="Peptidase_M12A"/>
</dbReference>
<keyword evidence="3" id="KW-1185">Reference proteome</keyword>
<organism evidence="2 3">
    <name type="scientific">Microbulbifer variabilis</name>
    <dbReference type="NCBI Taxonomy" id="266805"/>
    <lineage>
        <taxon>Bacteria</taxon>
        <taxon>Pseudomonadati</taxon>
        <taxon>Pseudomonadota</taxon>
        <taxon>Gammaproteobacteria</taxon>
        <taxon>Cellvibrionales</taxon>
        <taxon>Microbulbiferaceae</taxon>
        <taxon>Microbulbifer</taxon>
    </lineage>
</organism>
<dbReference type="SUPFAM" id="SSF55486">
    <property type="entry name" value="Metalloproteases ('zincins'), catalytic domain"/>
    <property type="match status" value="1"/>
</dbReference>
<dbReference type="RefSeq" id="WP_252082921.1">
    <property type="nucleotide sequence ID" value="NZ_CP092418.1"/>
</dbReference>
<evidence type="ECO:0000259" key="1">
    <source>
        <dbReference type="SMART" id="SM00235"/>
    </source>
</evidence>
<accession>A0ABY4VBF4</accession>
<feature type="domain" description="Peptidase metallopeptidase" evidence="1">
    <location>
        <begin position="29"/>
        <end position="170"/>
    </location>
</feature>
<proteinExistence type="predicted"/>
<name>A0ABY4VBF4_9GAMM</name>
<dbReference type="Gene3D" id="3.40.390.10">
    <property type="entry name" value="Collagenase (Catalytic Domain)"/>
    <property type="match status" value="1"/>
</dbReference>
<gene>
    <name evidence="2" type="ORF">MJO52_15730</name>
</gene>
<reference evidence="2" key="1">
    <citation type="submission" date="2022-02" db="EMBL/GenBank/DDBJ databases">
        <title>Coral-associated bacteria.</title>
        <authorList>
            <person name="Tang K."/>
            <person name="Wang X."/>
        </authorList>
    </citation>
    <scope>NUCLEOTIDE SEQUENCE</scope>
    <source>
        <strain evidence="2">SCSIO 43006</strain>
    </source>
</reference>
<evidence type="ECO:0000313" key="2">
    <source>
        <dbReference type="EMBL" id="USD20513.1"/>
    </source>
</evidence>
<dbReference type="Proteomes" id="UP001055658">
    <property type="component" value="Chromosome"/>
</dbReference>
<dbReference type="PANTHER" id="PTHR10127">
    <property type="entry name" value="DISCOIDIN, CUB, EGF, LAMININ , AND ZINC METALLOPROTEASE DOMAIN CONTAINING"/>
    <property type="match status" value="1"/>
</dbReference>
<dbReference type="Pfam" id="PF01400">
    <property type="entry name" value="Astacin"/>
    <property type="match status" value="1"/>
</dbReference>
<dbReference type="PANTHER" id="PTHR10127:SF850">
    <property type="entry name" value="METALLOENDOPEPTIDASE"/>
    <property type="match status" value="1"/>
</dbReference>
<dbReference type="SMART" id="SM00235">
    <property type="entry name" value="ZnMc"/>
    <property type="match status" value="1"/>
</dbReference>